<reference evidence="3" key="2">
    <citation type="submission" date="2025-09" db="UniProtKB">
        <authorList>
            <consortium name="Ensembl"/>
        </authorList>
    </citation>
    <scope>IDENTIFICATION</scope>
</reference>
<dbReference type="OMA" id="FRYGMTI"/>
<dbReference type="PANTHER" id="PTHR37151">
    <property type="entry name" value="TRANSMEMBRANE PROTEIN 61"/>
    <property type="match status" value="1"/>
</dbReference>
<gene>
    <name evidence="3" type="primary">TMEM61</name>
</gene>
<dbReference type="GeneID" id="105710461"/>
<keyword evidence="2" id="KW-0732">Signal</keyword>
<dbReference type="Pfam" id="PF15105">
    <property type="entry name" value="TMEM61"/>
    <property type="match status" value="1"/>
</dbReference>
<protein>
    <submittedName>
        <fullName evidence="3">Transmembrane protein 61</fullName>
    </submittedName>
</protein>
<evidence type="ECO:0000313" key="3">
    <source>
        <dbReference type="Ensembl" id="ENSANAP00000033710.1"/>
    </source>
</evidence>
<dbReference type="GeneTree" id="ENSGT00390000007464"/>
<dbReference type="Proteomes" id="UP000233020">
    <property type="component" value="Unplaced"/>
</dbReference>
<dbReference type="Ensembl" id="ENSANAT00000051772.1">
    <property type="protein sequence ID" value="ENSANAP00000033710.1"/>
    <property type="gene ID" value="ENSANAG00000034515.1"/>
</dbReference>
<dbReference type="PANTHER" id="PTHR37151:SF1">
    <property type="entry name" value="TRANSMEMBRANE PROTEIN 61"/>
    <property type="match status" value="1"/>
</dbReference>
<keyword evidence="4" id="KW-1185">Reference proteome</keyword>
<dbReference type="OrthoDB" id="9901365at2759"/>
<keyword evidence="1" id="KW-1133">Transmembrane helix</keyword>
<dbReference type="InterPro" id="IPR028164">
    <property type="entry name" value="TMEM61"/>
</dbReference>
<keyword evidence="1" id="KW-0812">Transmembrane</keyword>
<keyword evidence="1" id="KW-0472">Membrane</keyword>
<reference evidence="3" key="1">
    <citation type="submission" date="2025-08" db="UniProtKB">
        <authorList>
            <consortium name="Ensembl"/>
        </authorList>
    </citation>
    <scope>IDENTIFICATION</scope>
</reference>
<dbReference type="CTD" id="199964"/>
<dbReference type="KEGG" id="anan:105710461"/>
<evidence type="ECO:0000256" key="1">
    <source>
        <dbReference type="SAM" id="Phobius"/>
    </source>
</evidence>
<name>A0A2K5EKG7_AOTNA</name>
<evidence type="ECO:0000256" key="2">
    <source>
        <dbReference type="SAM" id="SignalP"/>
    </source>
</evidence>
<evidence type="ECO:0000313" key="4">
    <source>
        <dbReference type="Proteomes" id="UP000233020"/>
    </source>
</evidence>
<organism evidence="3 4">
    <name type="scientific">Aotus nancymaae</name>
    <name type="common">Ma's night monkey</name>
    <dbReference type="NCBI Taxonomy" id="37293"/>
    <lineage>
        <taxon>Eukaryota</taxon>
        <taxon>Metazoa</taxon>
        <taxon>Chordata</taxon>
        <taxon>Craniata</taxon>
        <taxon>Vertebrata</taxon>
        <taxon>Euteleostomi</taxon>
        <taxon>Mammalia</taxon>
        <taxon>Eutheria</taxon>
        <taxon>Euarchontoglires</taxon>
        <taxon>Primates</taxon>
        <taxon>Haplorrhini</taxon>
        <taxon>Platyrrhini</taxon>
        <taxon>Aotidae</taxon>
        <taxon>Aotus</taxon>
    </lineage>
</organism>
<feature type="chain" id="PRO_5014338271" evidence="2">
    <location>
        <begin position="18"/>
        <end position="218"/>
    </location>
</feature>
<feature type="transmembrane region" description="Helical" evidence="1">
    <location>
        <begin position="77"/>
        <end position="97"/>
    </location>
</feature>
<proteinExistence type="predicted"/>
<sequence>MAHFLFSLLLCVQMCDGSHVASTLRYCMTVSGTVVLVAGTLCFAWWSEGDASTQSGQLAPPTDYPVPEGPSPLLRSVSFVCCGAGGLLLLIGLLWSVKASTRGPPRWDPYHLSRDLYYLTVESSEKESCRTPKVVVIPTYEEAVSCPLAEGPPAPPAYPTEEALEPRATGDALLGTQPPWPPPSYESISLALDAISAETTPSAERTCSGLAQTAAGGS</sequence>
<feature type="signal peptide" evidence="2">
    <location>
        <begin position="1"/>
        <end position="17"/>
    </location>
</feature>
<accession>A0A2K5EKG7</accession>
<dbReference type="AlphaFoldDB" id="A0A2K5EKG7"/>